<proteinExistence type="predicted"/>
<gene>
    <name evidence="1" type="ORF">AVDCRST_MAG11-3201</name>
</gene>
<reference evidence="1" key="1">
    <citation type="submission" date="2020-02" db="EMBL/GenBank/DDBJ databases">
        <authorList>
            <person name="Meier V. D."/>
        </authorList>
    </citation>
    <scope>NUCLEOTIDE SEQUENCE</scope>
    <source>
        <strain evidence="1">AVDCRST_MAG11</strain>
    </source>
</reference>
<evidence type="ECO:0000313" key="1">
    <source>
        <dbReference type="EMBL" id="CAA9345540.1"/>
    </source>
</evidence>
<sequence length="111" mass="11378">APALAALYPRLDADARCRTASALRRAVRERPGDWRAWNAGSARAASIGDAAEYKATDDRCTAAAEAEIARLAAIGRDPGVRLPVDACALRGESASGCVTVTTPDGTAAVAP</sequence>
<dbReference type="EMBL" id="CADCTU010000700">
    <property type="protein sequence ID" value="CAA9345540.1"/>
    <property type="molecule type" value="Genomic_DNA"/>
</dbReference>
<protein>
    <submittedName>
        <fullName evidence="1">Uncharacterized protein</fullName>
    </submittedName>
</protein>
<dbReference type="AlphaFoldDB" id="A0A6J4LYI2"/>
<name>A0A6J4LYI2_9BACT</name>
<accession>A0A6J4LYI2</accession>
<feature type="non-terminal residue" evidence="1">
    <location>
        <position position="1"/>
    </location>
</feature>
<organism evidence="1">
    <name type="scientific">uncultured Gemmatimonadaceae bacterium</name>
    <dbReference type="NCBI Taxonomy" id="246130"/>
    <lineage>
        <taxon>Bacteria</taxon>
        <taxon>Pseudomonadati</taxon>
        <taxon>Gemmatimonadota</taxon>
        <taxon>Gemmatimonadia</taxon>
        <taxon>Gemmatimonadales</taxon>
        <taxon>Gemmatimonadaceae</taxon>
        <taxon>environmental samples</taxon>
    </lineage>
</organism>